<keyword evidence="7" id="KW-0804">Transcription</keyword>
<proteinExistence type="predicted"/>
<evidence type="ECO:0000256" key="7">
    <source>
        <dbReference type="ARBA" id="ARBA00023163"/>
    </source>
</evidence>
<dbReference type="PANTHER" id="PTHR31845:SF10">
    <property type="entry name" value="ZN(II)2CYS6 TRANSCRIPTION FACTOR (EUROFUNG)"/>
    <property type="match status" value="1"/>
</dbReference>
<evidence type="ECO:0000256" key="3">
    <source>
        <dbReference type="ARBA" id="ARBA00022771"/>
    </source>
</evidence>
<reference evidence="13 14" key="1">
    <citation type="journal article" date="2017" name="BMC Genomics">
        <title>Chromosome level assembly and secondary metabolite potential of the parasitic fungus Cordyceps militaris.</title>
        <authorList>
            <person name="Kramer G.J."/>
            <person name="Nodwell J.R."/>
        </authorList>
    </citation>
    <scope>NUCLEOTIDE SEQUENCE [LARGE SCALE GENOMIC DNA]</scope>
    <source>
        <strain evidence="13 14">ATCC 34164</strain>
    </source>
</reference>
<name>A0A2H4SSJ9_CORMI</name>
<feature type="region of interest" description="Disordered" evidence="11">
    <location>
        <begin position="864"/>
        <end position="913"/>
    </location>
</feature>
<keyword evidence="10" id="KW-0175">Coiled coil</keyword>
<dbReference type="VEuPathDB" id="FungiDB:A9K55_001354"/>
<keyword evidence="3 9" id="KW-0863">Zinc-finger</keyword>
<evidence type="ECO:0000256" key="8">
    <source>
        <dbReference type="ARBA" id="ARBA00023242"/>
    </source>
</evidence>
<dbReference type="GO" id="GO:0000976">
    <property type="term" value="F:transcription cis-regulatory region binding"/>
    <property type="evidence" value="ECO:0007669"/>
    <property type="project" value="TreeGrafter"/>
</dbReference>
<comment type="subcellular location">
    <subcellularLocation>
        <location evidence="1">Nucleus</location>
    </subcellularLocation>
</comment>
<evidence type="ECO:0000256" key="2">
    <source>
        <dbReference type="ARBA" id="ARBA00022723"/>
    </source>
</evidence>
<evidence type="ECO:0000256" key="1">
    <source>
        <dbReference type="ARBA" id="ARBA00004123"/>
    </source>
</evidence>
<evidence type="ECO:0000313" key="13">
    <source>
        <dbReference type="EMBL" id="ATY66090.1"/>
    </source>
</evidence>
<keyword evidence="2" id="KW-0479">Metal-binding</keyword>
<keyword evidence="8" id="KW-0539">Nucleus</keyword>
<dbReference type="InterPro" id="IPR013083">
    <property type="entry name" value="Znf_RING/FYVE/PHD"/>
</dbReference>
<dbReference type="Gene3D" id="4.10.240.10">
    <property type="entry name" value="Zn(2)-C6 fungal-type DNA-binding domain"/>
    <property type="match status" value="1"/>
</dbReference>
<dbReference type="Gene3D" id="3.30.40.10">
    <property type="entry name" value="Zinc/RING finger domain, C3HC4 (zinc finger)"/>
    <property type="match status" value="1"/>
</dbReference>
<dbReference type="PANTHER" id="PTHR31845">
    <property type="entry name" value="FINGER DOMAIN PROTEIN, PUTATIVE-RELATED"/>
    <property type="match status" value="1"/>
</dbReference>
<dbReference type="InterPro" id="IPR004181">
    <property type="entry name" value="Znf_MIZ"/>
</dbReference>
<evidence type="ECO:0000256" key="5">
    <source>
        <dbReference type="ARBA" id="ARBA00023015"/>
    </source>
</evidence>
<feature type="coiled-coil region" evidence="10">
    <location>
        <begin position="826"/>
        <end position="853"/>
    </location>
</feature>
<protein>
    <submittedName>
        <fullName evidence="13">MIZ zinc finger</fullName>
    </submittedName>
</protein>
<dbReference type="InterPro" id="IPR036864">
    <property type="entry name" value="Zn2-C6_fun-type_DNA-bd_sf"/>
</dbReference>
<keyword evidence="5" id="KW-0805">Transcription regulation</keyword>
<evidence type="ECO:0000259" key="12">
    <source>
        <dbReference type="PROSITE" id="PS51044"/>
    </source>
</evidence>
<evidence type="ECO:0000256" key="6">
    <source>
        <dbReference type="ARBA" id="ARBA00023125"/>
    </source>
</evidence>
<dbReference type="SUPFAM" id="SSF57701">
    <property type="entry name" value="Zn2/Cys6 DNA-binding domain"/>
    <property type="match status" value="1"/>
</dbReference>
<dbReference type="InterPro" id="IPR051089">
    <property type="entry name" value="prtT"/>
</dbReference>
<dbReference type="GO" id="GO:0000981">
    <property type="term" value="F:DNA-binding transcription factor activity, RNA polymerase II-specific"/>
    <property type="evidence" value="ECO:0007669"/>
    <property type="project" value="InterPro"/>
</dbReference>
<dbReference type="CDD" id="cd00067">
    <property type="entry name" value="GAL4"/>
    <property type="match status" value="1"/>
</dbReference>
<keyword evidence="6" id="KW-0238">DNA-binding</keyword>
<evidence type="ECO:0000256" key="10">
    <source>
        <dbReference type="SAM" id="Coils"/>
    </source>
</evidence>
<feature type="compositionally biased region" description="Pro residues" evidence="11">
    <location>
        <begin position="871"/>
        <end position="884"/>
    </location>
</feature>
<dbReference type="EMBL" id="CP023326">
    <property type="protein sequence ID" value="ATY66090.1"/>
    <property type="molecule type" value="Genomic_DNA"/>
</dbReference>
<gene>
    <name evidence="13" type="ORF">A9K55_001354</name>
</gene>
<keyword evidence="4" id="KW-0862">Zinc</keyword>
<accession>A0A2H4SSJ9</accession>
<evidence type="ECO:0000256" key="4">
    <source>
        <dbReference type="ARBA" id="ARBA00022833"/>
    </source>
</evidence>
<dbReference type="GO" id="GO:0005634">
    <property type="term" value="C:nucleus"/>
    <property type="evidence" value="ECO:0007669"/>
    <property type="project" value="UniProtKB-SubCell"/>
</dbReference>
<feature type="domain" description="SP-RING-type" evidence="12">
    <location>
        <begin position="626"/>
        <end position="720"/>
    </location>
</feature>
<feature type="compositionally biased region" description="Polar residues" evidence="11">
    <location>
        <begin position="342"/>
        <end position="368"/>
    </location>
</feature>
<dbReference type="Proteomes" id="UP000323067">
    <property type="component" value="Chromosome iii"/>
</dbReference>
<dbReference type="VEuPathDB" id="FungiDB:CCM_08428"/>
<organism evidence="13 14">
    <name type="scientific">Cordyceps militaris</name>
    <name type="common">Caterpillar fungus</name>
    <name type="synonym">Clavaria militaris</name>
    <dbReference type="NCBI Taxonomy" id="73501"/>
    <lineage>
        <taxon>Eukaryota</taxon>
        <taxon>Fungi</taxon>
        <taxon>Dikarya</taxon>
        <taxon>Ascomycota</taxon>
        <taxon>Pezizomycotina</taxon>
        <taxon>Sordariomycetes</taxon>
        <taxon>Hypocreomycetidae</taxon>
        <taxon>Hypocreales</taxon>
        <taxon>Cordycipitaceae</taxon>
        <taxon>Cordyceps</taxon>
    </lineage>
</organism>
<feature type="compositionally biased region" description="Low complexity" evidence="11">
    <location>
        <begin position="885"/>
        <end position="900"/>
    </location>
</feature>
<feature type="region of interest" description="Disordered" evidence="11">
    <location>
        <begin position="342"/>
        <end position="379"/>
    </location>
</feature>
<dbReference type="GO" id="GO:0008270">
    <property type="term" value="F:zinc ion binding"/>
    <property type="evidence" value="ECO:0007669"/>
    <property type="project" value="UniProtKB-KW"/>
</dbReference>
<dbReference type="VEuPathDB" id="FungiDB:CCM_08429"/>
<evidence type="ECO:0000256" key="9">
    <source>
        <dbReference type="PROSITE-ProRule" id="PRU00452"/>
    </source>
</evidence>
<evidence type="ECO:0000313" key="14">
    <source>
        <dbReference type="Proteomes" id="UP000323067"/>
    </source>
</evidence>
<evidence type="ECO:0000256" key="11">
    <source>
        <dbReference type="SAM" id="MobiDB-lite"/>
    </source>
</evidence>
<feature type="region of interest" description="Disordered" evidence="11">
    <location>
        <begin position="1"/>
        <end position="21"/>
    </location>
</feature>
<sequence>MTSTPTQDPLHTAPSSPFLSQQPFPGAVSAVLQPRPTVMEIPPPLPRPSFILHTDGRPTDDANLVYSEWILKLDEALNAGMSSPQSHDLQQSRRVILSAACHRHDIFYIVMHQRYCTWSRNKLDAYNLMYSTAPAAIDRGFAALSVLLKTNDALSPTHLEWFVDFPTSTFDSFLPAPILASITKQIIDFILLFAAHWQDLRTRIVHRGFPVLTWEMRTILRCSSITVQDLIFTLSRRLLGCPDGPLATAFADLLNRDRAVESAMFQNPVTPEYARHSRNELTKAYITLVSRVRSQMRNMSPMPHASPSLGPPAATAPTAKNNYQIPMNTPVSRSVASESRTLNWSPRNQHSQCSPVLNTNGSSTNQGIRQPGPSMPSATGSPNMMQYACQPIASSQAQPRDSPVFMAQHGRPAVPRGNVATPNLTARLDPAPGKVARRIPESEYPQNAYGLASLKAGLHLSRQRSPRRVPLDIKHIRYFQHVDKLIVQPTKLDVSIHLTEIKFPLSEEQLQILPMWQTESDLWSLPIVRFANNALRFRVRVCRFPKADPEPDLPAEMTCDVKAGYNELRVSLPLLSTSESGYNYFIAVEQVTVQAYVTVWRSIHNHPHISTDATLEIIRHRFELCGSGEVALVGSTSNVSICDPISSKMCNTPIRSINCKHLECFDLENWLQSRPNKPGSEQNEPCQVDSWACPICRSDARPSQLRICDYFSDVVKQLRESGRSDTRTIVMSENGEWQPLNETQRRERASQAGGSLIPRNVEVVEILDDYPPRRRRACIPCTNAKARCNFTDTDGVADDAVCERCERIGIRCTAKTTQSLRKPRLVKPLNNRVASLEERLDALTTAIETQNALTSRSLAIAGPSAAVPTPSQAPAPTPAIPPVSSPASTSTSKPSPAAAPRQDSASWPSAARQPPLGLTWPQAERILAIYRETCLYNFPFVWIPGHMTAQELCESKPCLFRAVMLSSAPLPVARLKKMKRNVIAYISQHMLVEEERSLDVLQGLLIVIAWADLQSLYDQQITNLTYLATGFAHNLGITKIPRELLKQIGMDNAPDDVRAAKDINVPKAPSSDEMRAFLGVYYLLSINSSQFGRNTTMRCQYVDFCADALAQAGEYPSDFLLQQVVRLMQIEDRISEFFGSANDTARGRPFLFLVDENVTTLRAELDTVLESLTYAELAQRMPHCSPDQIDHFARYFELTRQYLLVRLYEPATYLGDDVPAPAGADPGSGQHRYRATALHNCLVAANSFFETVTTVPATSARFQALAAPGQTGFVMVICSRLLVVDAPDWDAAAARRVLDFSGFLANIIGRLEGAEARRRATVEHFVRETRVLGVSQEEMDEPGRYAGSSHKTAYIKTWYENRLRQMDEAAATGAAGGRGAAAPEEAEEPMYMEERLLGRPWFRLASNAGPRWFVGLLEGSAWNFDDVQMNNTSQ</sequence>
<dbReference type="OrthoDB" id="5217604at2759"/>
<dbReference type="CDD" id="cd12148">
    <property type="entry name" value="fungal_TF_MHR"/>
    <property type="match status" value="1"/>
</dbReference>
<dbReference type="InterPro" id="IPR001138">
    <property type="entry name" value="Zn2Cys6_DnaBD"/>
</dbReference>
<dbReference type="PROSITE" id="PS51044">
    <property type="entry name" value="ZF_SP_RING"/>
    <property type="match status" value="1"/>
</dbReference>